<proteinExistence type="predicted"/>
<keyword evidence="9" id="KW-1185">Reference proteome</keyword>
<accession>A0A2Z6NM38</accession>
<dbReference type="InterPro" id="IPR001164">
    <property type="entry name" value="ArfGAP_dom"/>
</dbReference>
<evidence type="ECO:0000256" key="3">
    <source>
        <dbReference type="ARBA" id="ARBA00022771"/>
    </source>
</evidence>
<keyword evidence="4" id="KW-0862">Zinc</keyword>
<dbReference type="Pfam" id="PF01412">
    <property type="entry name" value="ArfGap"/>
    <property type="match status" value="1"/>
</dbReference>
<evidence type="ECO:0000256" key="4">
    <source>
        <dbReference type="ARBA" id="ARBA00022833"/>
    </source>
</evidence>
<evidence type="ECO:0000256" key="5">
    <source>
        <dbReference type="PROSITE-ProRule" id="PRU00288"/>
    </source>
</evidence>
<dbReference type="Gene3D" id="1.10.220.150">
    <property type="entry name" value="Arf GTPase activating protein"/>
    <property type="match status" value="1"/>
</dbReference>
<dbReference type="OrthoDB" id="10266696at2759"/>
<dbReference type="SUPFAM" id="SSF57863">
    <property type="entry name" value="ArfGap/RecO-like zinc finger"/>
    <property type="match status" value="1"/>
</dbReference>
<dbReference type="FunFam" id="1.10.220.150:FF:000009">
    <property type="entry name" value="stromal membrane-associated protein 1 isoform X1"/>
    <property type="match status" value="1"/>
</dbReference>
<dbReference type="InterPro" id="IPR038508">
    <property type="entry name" value="ArfGAP_dom_sf"/>
</dbReference>
<evidence type="ECO:0000256" key="2">
    <source>
        <dbReference type="ARBA" id="ARBA00022723"/>
    </source>
</evidence>
<dbReference type="GO" id="GO:0008270">
    <property type="term" value="F:zinc ion binding"/>
    <property type="evidence" value="ECO:0007669"/>
    <property type="project" value="UniProtKB-KW"/>
</dbReference>
<feature type="compositionally biased region" description="Polar residues" evidence="6">
    <location>
        <begin position="235"/>
        <end position="250"/>
    </location>
</feature>
<feature type="compositionally biased region" description="Basic and acidic residues" evidence="6">
    <location>
        <begin position="158"/>
        <end position="175"/>
    </location>
</feature>
<feature type="compositionally biased region" description="Polar residues" evidence="6">
    <location>
        <begin position="399"/>
        <end position="412"/>
    </location>
</feature>
<dbReference type="PANTHER" id="PTHR46419">
    <property type="entry name" value="ADP-RIBOSYLATION FACTOR GTPASE-ACTIVATING PROTEIN AGD5"/>
    <property type="match status" value="1"/>
</dbReference>
<feature type="domain" description="Arf-GAP" evidence="7">
    <location>
        <begin position="60"/>
        <end position="153"/>
    </location>
</feature>
<dbReference type="InterPro" id="IPR044520">
    <property type="entry name" value="ARF_GAP_AGD5/15"/>
</dbReference>
<reference evidence="9" key="1">
    <citation type="journal article" date="2017" name="Front. Plant Sci.">
        <title>Climate Clever Clovers: New Paradigm to Reduce the Environmental Footprint of Ruminants by Breeding Low Methanogenic Forages Utilizing Haplotype Variation.</title>
        <authorList>
            <person name="Kaur P."/>
            <person name="Appels R."/>
            <person name="Bayer P.E."/>
            <person name="Keeble-Gagnere G."/>
            <person name="Wang J."/>
            <person name="Hirakawa H."/>
            <person name="Shirasawa K."/>
            <person name="Vercoe P."/>
            <person name="Stefanova K."/>
            <person name="Durmic Z."/>
            <person name="Nichols P."/>
            <person name="Revell C."/>
            <person name="Isobe S.N."/>
            <person name="Edwards D."/>
            <person name="Erskine W."/>
        </authorList>
    </citation>
    <scope>NUCLEOTIDE SEQUENCE [LARGE SCALE GENOMIC DNA]</scope>
    <source>
        <strain evidence="9">cv. Daliak</strain>
    </source>
</reference>
<keyword evidence="1" id="KW-0343">GTPase activation</keyword>
<name>A0A2Z6NM38_TRISU</name>
<dbReference type="PRINTS" id="PR00405">
    <property type="entry name" value="REVINTRACTNG"/>
</dbReference>
<gene>
    <name evidence="8" type="ORF">TSUD_101500</name>
</gene>
<evidence type="ECO:0000256" key="6">
    <source>
        <dbReference type="SAM" id="MobiDB-lite"/>
    </source>
</evidence>
<dbReference type="AlphaFoldDB" id="A0A2Z6NM38"/>
<dbReference type="InterPro" id="IPR037278">
    <property type="entry name" value="ARFGAP/RecO"/>
</dbReference>
<protein>
    <recommendedName>
        <fullName evidence="7">Arf-GAP domain-containing protein</fullName>
    </recommendedName>
</protein>
<dbReference type="PANTHER" id="PTHR46419:SF14">
    <property type="entry name" value="ARF GTPASE ACTIVATOR"/>
    <property type="match status" value="1"/>
</dbReference>
<evidence type="ECO:0000313" key="8">
    <source>
        <dbReference type="EMBL" id="GAU32729.1"/>
    </source>
</evidence>
<dbReference type="SMART" id="SM00105">
    <property type="entry name" value="ArfGap"/>
    <property type="match status" value="1"/>
</dbReference>
<dbReference type="Proteomes" id="UP000242715">
    <property type="component" value="Unassembled WGS sequence"/>
</dbReference>
<evidence type="ECO:0000256" key="1">
    <source>
        <dbReference type="ARBA" id="ARBA00022468"/>
    </source>
</evidence>
<dbReference type="GO" id="GO:0005096">
    <property type="term" value="F:GTPase activator activity"/>
    <property type="evidence" value="ECO:0007669"/>
    <property type="project" value="UniProtKB-KW"/>
</dbReference>
<dbReference type="PROSITE" id="PS50115">
    <property type="entry name" value="ARFGAP"/>
    <property type="match status" value="1"/>
</dbReference>
<keyword evidence="3 5" id="KW-0863">Zinc-finger</keyword>
<feature type="region of interest" description="Disordered" evidence="6">
    <location>
        <begin position="392"/>
        <end position="430"/>
    </location>
</feature>
<feature type="region of interest" description="Disordered" evidence="6">
    <location>
        <begin position="146"/>
        <end position="251"/>
    </location>
</feature>
<evidence type="ECO:0000259" key="7">
    <source>
        <dbReference type="PROSITE" id="PS50115"/>
    </source>
</evidence>
<dbReference type="CDD" id="cd08204">
    <property type="entry name" value="ArfGap"/>
    <property type="match status" value="1"/>
</dbReference>
<dbReference type="EMBL" id="DF973503">
    <property type="protein sequence ID" value="GAU32729.1"/>
    <property type="molecule type" value="Genomic_DNA"/>
</dbReference>
<keyword evidence="2" id="KW-0479">Metal-binding</keyword>
<sequence>MNGKANVTKELNAKHKKLLNSDDVRLLIVGRYWKDFLNYQRIGNVLTAKLSMYLSGSERCYPDLIAPRWASVNLGIFICMQCSGIHRSLGVRSATLDTWLPEQVAFIQSMGNERANSYWEAELPPNYDRVGIENFIRAKYEDKRWASRDGNPKTSSGLREDKAPSHLQRPAEKSGHGYATAHENTIEERKKIQPSNVVPITRRRVPAPREVPEQVTPATQPQHTEKVEPVAPQQPAETSKPATDTAQSTPPKVDYATDLFNMLSMDDQNESGSKAAGATADDINWAAAVESNIVSPFSMHQQQLAMLAQQQSLLMAAAAKSTGIQQPSPNVSVQNWPATGFPISGVMPMGGQGDLQKLMQTRNTTPAIPAGNSVQYPPSGFYGMGQVGPVNGMMPTGANKPQSTPVSSTTSKSAKEYDFSSLTQGMFAKQ</sequence>
<evidence type="ECO:0000313" key="9">
    <source>
        <dbReference type="Proteomes" id="UP000242715"/>
    </source>
</evidence>
<organism evidence="8 9">
    <name type="scientific">Trifolium subterraneum</name>
    <name type="common">Subterranean clover</name>
    <dbReference type="NCBI Taxonomy" id="3900"/>
    <lineage>
        <taxon>Eukaryota</taxon>
        <taxon>Viridiplantae</taxon>
        <taxon>Streptophyta</taxon>
        <taxon>Embryophyta</taxon>
        <taxon>Tracheophyta</taxon>
        <taxon>Spermatophyta</taxon>
        <taxon>Magnoliopsida</taxon>
        <taxon>eudicotyledons</taxon>
        <taxon>Gunneridae</taxon>
        <taxon>Pentapetalae</taxon>
        <taxon>rosids</taxon>
        <taxon>fabids</taxon>
        <taxon>Fabales</taxon>
        <taxon>Fabaceae</taxon>
        <taxon>Papilionoideae</taxon>
        <taxon>50 kb inversion clade</taxon>
        <taxon>NPAAA clade</taxon>
        <taxon>Hologalegina</taxon>
        <taxon>IRL clade</taxon>
        <taxon>Trifolieae</taxon>
        <taxon>Trifolium</taxon>
    </lineage>
</organism>